<evidence type="ECO:0000313" key="5">
    <source>
        <dbReference type="Proteomes" id="UP000007303"/>
    </source>
</evidence>
<accession>H3D0X4</accession>
<proteinExistence type="predicted"/>
<dbReference type="AlphaFoldDB" id="H3D0X4"/>
<organism evidence="4 5">
    <name type="scientific">Tetraodon nigroviridis</name>
    <name type="common">Spotted green pufferfish</name>
    <name type="synonym">Chelonodon nigroviridis</name>
    <dbReference type="NCBI Taxonomy" id="99883"/>
    <lineage>
        <taxon>Eukaryota</taxon>
        <taxon>Metazoa</taxon>
        <taxon>Chordata</taxon>
        <taxon>Craniata</taxon>
        <taxon>Vertebrata</taxon>
        <taxon>Euteleostomi</taxon>
        <taxon>Actinopterygii</taxon>
        <taxon>Neopterygii</taxon>
        <taxon>Teleostei</taxon>
        <taxon>Neoteleostei</taxon>
        <taxon>Acanthomorphata</taxon>
        <taxon>Eupercaria</taxon>
        <taxon>Tetraodontiformes</taxon>
        <taxon>Tetradontoidea</taxon>
        <taxon>Tetraodontidae</taxon>
        <taxon>Tetraodon</taxon>
    </lineage>
</organism>
<keyword evidence="2" id="KW-1133">Transmembrane helix</keyword>
<evidence type="ECO:0000256" key="2">
    <source>
        <dbReference type="SAM" id="Phobius"/>
    </source>
</evidence>
<keyword evidence="2" id="KW-0472">Membrane</keyword>
<dbReference type="GO" id="GO:0008381">
    <property type="term" value="F:mechanosensitive monoatomic ion channel activity"/>
    <property type="evidence" value="ECO:0007669"/>
    <property type="project" value="InterPro"/>
</dbReference>
<evidence type="ECO:0000259" key="3">
    <source>
        <dbReference type="Pfam" id="PF24871"/>
    </source>
</evidence>
<reference evidence="4" key="3">
    <citation type="submission" date="2025-09" db="UniProtKB">
        <authorList>
            <consortium name="Ensembl"/>
        </authorList>
    </citation>
    <scope>IDENTIFICATION</scope>
</reference>
<dbReference type="STRING" id="99883.ENSTNIP00000014160"/>
<name>H3D0X4_TETNG</name>
<dbReference type="Ensembl" id="ENSTNIT00000014357.1">
    <property type="protein sequence ID" value="ENSTNIP00000014160.1"/>
    <property type="gene ID" value="ENSTNIG00000011225.1"/>
</dbReference>
<feature type="region of interest" description="Disordered" evidence="1">
    <location>
        <begin position="163"/>
        <end position="257"/>
    </location>
</feature>
<feature type="transmembrane region" description="Helical" evidence="2">
    <location>
        <begin position="53"/>
        <end position="74"/>
    </location>
</feature>
<reference evidence="5" key="1">
    <citation type="journal article" date="2004" name="Nature">
        <title>Genome duplication in the teleost fish Tetraodon nigroviridis reveals the early vertebrate proto-karyotype.</title>
        <authorList>
            <person name="Jaillon O."/>
            <person name="Aury J.-M."/>
            <person name="Brunet F."/>
            <person name="Petit J.-L."/>
            <person name="Stange-Thomann N."/>
            <person name="Mauceli E."/>
            <person name="Bouneau L."/>
            <person name="Fischer C."/>
            <person name="Ozouf-Costaz C."/>
            <person name="Bernot A."/>
            <person name="Nicaud S."/>
            <person name="Jaffe D."/>
            <person name="Fisher S."/>
            <person name="Lutfalla G."/>
            <person name="Dossat C."/>
            <person name="Segurens B."/>
            <person name="Dasilva C."/>
            <person name="Salanoubat M."/>
            <person name="Levy M."/>
            <person name="Boudet N."/>
            <person name="Castellano S."/>
            <person name="Anthouard V."/>
            <person name="Jubin C."/>
            <person name="Castelli V."/>
            <person name="Katinka M."/>
            <person name="Vacherie B."/>
            <person name="Biemont C."/>
            <person name="Skalli Z."/>
            <person name="Cattolico L."/>
            <person name="Poulain J."/>
            <person name="De Berardinis V."/>
            <person name="Cruaud C."/>
            <person name="Duprat S."/>
            <person name="Brottier P."/>
            <person name="Coutanceau J.-P."/>
            <person name="Gouzy J."/>
            <person name="Parra G."/>
            <person name="Lardier G."/>
            <person name="Chapple C."/>
            <person name="McKernan K.J."/>
            <person name="McEwan P."/>
            <person name="Bosak S."/>
            <person name="Kellis M."/>
            <person name="Volff J.-N."/>
            <person name="Guigo R."/>
            <person name="Zody M.C."/>
            <person name="Mesirov J."/>
            <person name="Lindblad-Toh K."/>
            <person name="Birren B."/>
            <person name="Nusbaum C."/>
            <person name="Kahn D."/>
            <person name="Robinson-Rechavi M."/>
            <person name="Laudet V."/>
            <person name="Schachter V."/>
            <person name="Quetier F."/>
            <person name="Saurin W."/>
            <person name="Scarpelli C."/>
            <person name="Wincker P."/>
            <person name="Lander E.S."/>
            <person name="Weissenbach J."/>
            <person name="Roest Crollius H."/>
        </authorList>
    </citation>
    <scope>NUCLEOTIDE SEQUENCE [LARGE SCALE GENOMIC DNA]</scope>
</reference>
<evidence type="ECO:0000313" key="4">
    <source>
        <dbReference type="Ensembl" id="ENSTNIP00000014160.1"/>
    </source>
</evidence>
<protein>
    <recommendedName>
        <fullName evidence="3">Piezo TM1-24 domain-containing protein</fullName>
    </recommendedName>
</protein>
<dbReference type="PANTHER" id="PTHR47049">
    <property type="entry name" value="PIEZO-TYPE MECHANOSENSITIVE ION CHANNEL HOMOLOG"/>
    <property type="match status" value="1"/>
</dbReference>
<evidence type="ECO:0000256" key="1">
    <source>
        <dbReference type="SAM" id="MobiDB-lite"/>
    </source>
</evidence>
<dbReference type="Proteomes" id="UP000007303">
    <property type="component" value="Unassembled WGS sequence"/>
</dbReference>
<feature type="domain" description="Piezo TM1-24" evidence="3">
    <location>
        <begin position="4"/>
        <end position="189"/>
    </location>
</feature>
<feature type="transmembrane region" description="Helical" evidence="2">
    <location>
        <begin position="117"/>
        <end position="135"/>
    </location>
</feature>
<dbReference type="InterPro" id="IPR027272">
    <property type="entry name" value="Piezo"/>
</dbReference>
<sequence length="257" mass="28103">MVGTMMKSGGKVLLTALLGLTGIVLPSLSSLLYLLCFQVMCTWWAWRGRVPPALFRCVSVWALLYSASHFLLFYCYQLPSLQEAWPANRTSSSVLGLVSVVSVDCAAPWRLRLNPALSWFHFLNPLVLLLLYNAVASLWRNQLVGAEGAESALGGSCDMATATSDLSEEVTAPSADHSPAESEAQPTQSTAVGLDLTPPHHHSLSQSDTLETCVFEGDGWEEEEEEEGGRRSGERWAPPRSLRLPPEAELHLCPDLH</sequence>
<dbReference type="HOGENOM" id="CLU_1083954_0_0_1"/>
<feature type="compositionally biased region" description="Basic and acidic residues" evidence="1">
    <location>
        <begin position="246"/>
        <end position="257"/>
    </location>
</feature>
<dbReference type="GO" id="GO:0016020">
    <property type="term" value="C:membrane"/>
    <property type="evidence" value="ECO:0007669"/>
    <property type="project" value="InterPro"/>
</dbReference>
<dbReference type="Pfam" id="PF24871">
    <property type="entry name" value="Piezo_TM1-24"/>
    <property type="match status" value="1"/>
</dbReference>
<reference evidence="4" key="2">
    <citation type="submission" date="2025-08" db="UniProtKB">
        <authorList>
            <consortium name="Ensembl"/>
        </authorList>
    </citation>
    <scope>IDENTIFICATION</scope>
</reference>
<feature type="compositionally biased region" description="Acidic residues" evidence="1">
    <location>
        <begin position="218"/>
        <end position="227"/>
    </location>
</feature>
<dbReference type="InterPro" id="IPR056769">
    <property type="entry name" value="Piezo_TM1-24"/>
</dbReference>
<dbReference type="PANTHER" id="PTHR47049:SF2">
    <property type="entry name" value="PIEZO-TYPE MECHANOSENSITIVE ION CHANNEL HOMOLOG"/>
    <property type="match status" value="1"/>
</dbReference>
<keyword evidence="2" id="KW-0812">Transmembrane</keyword>
<dbReference type="InParanoid" id="H3D0X4"/>
<keyword evidence="5" id="KW-1185">Reference proteome</keyword>